<dbReference type="EMBL" id="MT141395">
    <property type="protein sequence ID" value="QJA60077.1"/>
    <property type="molecule type" value="Genomic_DNA"/>
</dbReference>
<accession>A0A6M3K068</accession>
<sequence>MTIEKVCVLCGGANRSTRVVSHHLTYVPEITRDLCHKCHAGLHSLSILTDEKLTLAMQWLTEYRHLWEDAGVQYKKSKSYKDLMRPLQKQYRKNWWAKHPEKSKEYDRLRYKARRSDPNYLEYQREYQKKWGEKNREKCRENTRRYREAHKEEVRKRDKELHYNKRHNLISLPTV</sequence>
<protein>
    <submittedName>
        <fullName evidence="2">Uncharacterized protein</fullName>
    </submittedName>
</protein>
<name>A0A6M3K068_9ZZZZ</name>
<reference evidence="2" key="1">
    <citation type="submission" date="2020-03" db="EMBL/GenBank/DDBJ databases">
        <title>The deep terrestrial virosphere.</title>
        <authorList>
            <person name="Holmfeldt K."/>
            <person name="Nilsson E."/>
            <person name="Simone D."/>
            <person name="Lopez-Fernandez M."/>
            <person name="Wu X."/>
            <person name="de Brujin I."/>
            <person name="Lundin D."/>
            <person name="Andersson A."/>
            <person name="Bertilsson S."/>
            <person name="Dopson M."/>
        </authorList>
    </citation>
    <scope>NUCLEOTIDE SEQUENCE</scope>
    <source>
        <strain evidence="2">MM415A01885</strain>
        <strain evidence="1">MM415B01185</strain>
    </source>
</reference>
<gene>
    <name evidence="2" type="ORF">MM415A01885_0008</name>
    <name evidence="1" type="ORF">MM415B01185_0011</name>
</gene>
<evidence type="ECO:0000313" key="1">
    <source>
        <dbReference type="EMBL" id="QJA60077.1"/>
    </source>
</evidence>
<dbReference type="AlphaFoldDB" id="A0A6M3K068"/>
<proteinExistence type="predicted"/>
<organism evidence="2">
    <name type="scientific">viral metagenome</name>
    <dbReference type="NCBI Taxonomy" id="1070528"/>
    <lineage>
        <taxon>unclassified sequences</taxon>
        <taxon>metagenomes</taxon>
        <taxon>organismal metagenomes</taxon>
    </lineage>
</organism>
<evidence type="ECO:0000313" key="2">
    <source>
        <dbReference type="EMBL" id="QJA75001.1"/>
    </source>
</evidence>
<dbReference type="EMBL" id="MT142134">
    <property type="protein sequence ID" value="QJA75001.1"/>
    <property type="molecule type" value="Genomic_DNA"/>
</dbReference>